<evidence type="ECO:0000256" key="1">
    <source>
        <dbReference type="SAM" id="SignalP"/>
    </source>
</evidence>
<organism evidence="2 3">
    <name type="scientific">Arabidopsis thaliana x Arabidopsis arenosa</name>
    <dbReference type="NCBI Taxonomy" id="1240361"/>
    <lineage>
        <taxon>Eukaryota</taxon>
        <taxon>Viridiplantae</taxon>
        <taxon>Streptophyta</taxon>
        <taxon>Embryophyta</taxon>
        <taxon>Tracheophyta</taxon>
        <taxon>Spermatophyta</taxon>
        <taxon>Magnoliopsida</taxon>
        <taxon>eudicotyledons</taxon>
        <taxon>Gunneridae</taxon>
        <taxon>Pentapetalae</taxon>
        <taxon>rosids</taxon>
        <taxon>malvids</taxon>
        <taxon>Brassicales</taxon>
        <taxon>Brassicaceae</taxon>
        <taxon>Camelineae</taxon>
        <taxon>Arabidopsis</taxon>
    </lineage>
</organism>
<evidence type="ECO:0000313" key="2">
    <source>
        <dbReference type="EMBL" id="KAG7578364.1"/>
    </source>
</evidence>
<proteinExistence type="predicted"/>
<evidence type="ECO:0000313" key="3">
    <source>
        <dbReference type="Proteomes" id="UP000694240"/>
    </source>
</evidence>
<accession>A0A8T2B2T4</accession>
<name>A0A8T2B2T4_9BRAS</name>
<gene>
    <name evidence="2" type="ORF">ISN45_Aa03g025550</name>
</gene>
<feature type="signal peptide" evidence="1">
    <location>
        <begin position="1"/>
        <end position="23"/>
    </location>
</feature>
<comment type="caution">
    <text evidence="2">The sequence shown here is derived from an EMBL/GenBank/DDBJ whole genome shotgun (WGS) entry which is preliminary data.</text>
</comment>
<dbReference type="AlphaFoldDB" id="A0A8T2B2T4"/>
<feature type="chain" id="PRO_5035809421" evidence="1">
    <location>
        <begin position="24"/>
        <end position="75"/>
    </location>
</feature>
<protein>
    <submittedName>
        <fullName evidence="2">Uncharacterized protein</fullName>
    </submittedName>
</protein>
<dbReference type="EMBL" id="JAEFBK010000008">
    <property type="protein sequence ID" value="KAG7578364.1"/>
    <property type="molecule type" value="Genomic_DNA"/>
</dbReference>
<sequence>MKNSSIILFVLVVSFFISSSGEAKKCFDGWTCLGEDKCKVKCMAKHNGVGTCNLYIIPSFPAPVSSYMCDCKFDC</sequence>
<keyword evidence="1" id="KW-0732">Signal</keyword>
<reference evidence="2 3" key="1">
    <citation type="submission" date="2020-12" db="EMBL/GenBank/DDBJ databases">
        <title>Concerted genomic and epigenomic changes stabilize Arabidopsis allopolyploids.</title>
        <authorList>
            <person name="Chen Z."/>
        </authorList>
    </citation>
    <scope>NUCLEOTIDE SEQUENCE [LARGE SCALE GENOMIC DNA]</scope>
    <source>
        <strain evidence="2">Allo738</strain>
        <tissue evidence="2">Leaf</tissue>
    </source>
</reference>
<keyword evidence="3" id="KW-1185">Reference proteome</keyword>
<dbReference type="Proteomes" id="UP000694240">
    <property type="component" value="Chromosome 8"/>
</dbReference>